<feature type="transmembrane region" description="Helical" evidence="5">
    <location>
        <begin position="246"/>
        <end position="267"/>
    </location>
</feature>
<name>A0AAE2ZTB3_9HYPH</name>
<dbReference type="SUPFAM" id="SSF103473">
    <property type="entry name" value="MFS general substrate transporter"/>
    <property type="match status" value="1"/>
</dbReference>
<evidence type="ECO:0000256" key="3">
    <source>
        <dbReference type="ARBA" id="ARBA00022989"/>
    </source>
</evidence>
<comment type="subcellular location">
    <subcellularLocation>
        <location evidence="1">Membrane</location>
        <topology evidence="1">Multi-pass membrane protein</topology>
    </subcellularLocation>
</comment>
<feature type="transmembrane region" description="Helical" evidence="5">
    <location>
        <begin position="279"/>
        <end position="296"/>
    </location>
</feature>
<dbReference type="CDD" id="cd17393">
    <property type="entry name" value="MFS_MosC_like"/>
    <property type="match status" value="1"/>
</dbReference>
<feature type="transmembrane region" description="Helical" evidence="5">
    <location>
        <begin position="361"/>
        <end position="382"/>
    </location>
</feature>
<feature type="transmembrane region" description="Helical" evidence="5">
    <location>
        <begin position="302"/>
        <end position="322"/>
    </location>
</feature>
<gene>
    <name evidence="7" type="ORF">K1W69_23435</name>
</gene>
<reference evidence="7" key="1">
    <citation type="submission" date="2021-08" db="EMBL/GenBank/DDBJ databases">
        <title>Hoeflea bacterium WL0058 sp. nov., isolated from the sediment.</title>
        <authorList>
            <person name="Wang L."/>
            <person name="Zhang D."/>
        </authorList>
    </citation>
    <scope>NUCLEOTIDE SEQUENCE</scope>
    <source>
        <strain evidence="7">WL0058</strain>
    </source>
</reference>
<keyword evidence="8" id="KW-1185">Reference proteome</keyword>
<feature type="transmembrane region" description="Helical" evidence="5">
    <location>
        <begin position="211"/>
        <end position="234"/>
    </location>
</feature>
<organism evidence="7 8">
    <name type="scientific">Flavimaribacter sediminis</name>
    <dbReference type="NCBI Taxonomy" id="2865987"/>
    <lineage>
        <taxon>Bacteria</taxon>
        <taxon>Pseudomonadati</taxon>
        <taxon>Pseudomonadota</taxon>
        <taxon>Alphaproteobacteria</taxon>
        <taxon>Hyphomicrobiales</taxon>
        <taxon>Rhizobiaceae</taxon>
        <taxon>Flavimaribacter</taxon>
    </lineage>
</organism>
<keyword evidence="4 5" id="KW-0472">Membrane</keyword>
<dbReference type="AlphaFoldDB" id="A0AAE2ZTB3"/>
<keyword evidence="2 5" id="KW-0812">Transmembrane</keyword>
<dbReference type="PROSITE" id="PS50850">
    <property type="entry name" value="MFS"/>
    <property type="match status" value="1"/>
</dbReference>
<evidence type="ECO:0000256" key="5">
    <source>
        <dbReference type="SAM" id="Phobius"/>
    </source>
</evidence>
<feature type="transmembrane region" description="Helical" evidence="5">
    <location>
        <begin position="17"/>
        <end position="35"/>
    </location>
</feature>
<dbReference type="InterPro" id="IPR051788">
    <property type="entry name" value="MFS_Transporter"/>
</dbReference>
<evidence type="ECO:0000313" key="7">
    <source>
        <dbReference type="EMBL" id="MBW8640168.1"/>
    </source>
</evidence>
<sequence>MSATPQNRLQHTMMNNARVHVSLLFLVNGFLIGNWAPKIPEFAERLLLDEGQLGVMIAVFGMGALVTMPLTGVVIARIGPVFAVRLTALVAASTLLWVTLAPNHGLAALSLFVFGGSIAGMDVAMNAVAVEVERRRGAPIMSSCHGFWSLGGLFGAVAGGYLLQYAGVMLHALFVTAISAALVGFVLLGLRLDDAPVDTEQRQPIRFPRTLLPYMIGLLALFSAMPEGVVIDWSALYLRQELNADAFVSGLAFGAFSAAMATVRFFGDPVRKRLGAVRTVQICAGSAFIGFLIAGMATSPEIAVAGFLITGLGLSNLVPIAFSAAGNLPGIAPGIALSLTTTIGYSGILVAPVLIGYVAEYTSFSAIFTGLSLMLFAILLMAPNSRYADVGRA</sequence>
<feature type="transmembrane region" description="Helical" evidence="5">
    <location>
        <begin position="106"/>
        <end position="128"/>
    </location>
</feature>
<evidence type="ECO:0000256" key="1">
    <source>
        <dbReference type="ARBA" id="ARBA00004141"/>
    </source>
</evidence>
<dbReference type="Pfam" id="PF07690">
    <property type="entry name" value="MFS_1"/>
    <property type="match status" value="2"/>
</dbReference>
<evidence type="ECO:0000313" key="8">
    <source>
        <dbReference type="Proteomes" id="UP001196509"/>
    </source>
</evidence>
<comment type="caution">
    <text evidence="7">The sequence shown here is derived from an EMBL/GenBank/DDBJ whole genome shotgun (WGS) entry which is preliminary data.</text>
</comment>
<keyword evidence="3 5" id="KW-1133">Transmembrane helix</keyword>
<dbReference type="RefSeq" id="WP_220230885.1">
    <property type="nucleotide sequence ID" value="NZ_JAICBX010000005.1"/>
</dbReference>
<feature type="transmembrane region" description="Helical" evidence="5">
    <location>
        <begin position="82"/>
        <end position="100"/>
    </location>
</feature>
<feature type="transmembrane region" description="Helical" evidence="5">
    <location>
        <begin position="169"/>
        <end position="190"/>
    </location>
</feature>
<dbReference type="InterPro" id="IPR011701">
    <property type="entry name" value="MFS"/>
</dbReference>
<dbReference type="GO" id="GO:0022857">
    <property type="term" value="F:transmembrane transporter activity"/>
    <property type="evidence" value="ECO:0007669"/>
    <property type="project" value="InterPro"/>
</dbReference>
<protein>
    <submittedName>
        <fullName evidence="7">MFS transporter</fullName>
    </submittedName>
</protein>
<evidence type="ECO:0000256" key="4">
    <source>
        <dbReference type="ARBA" id="ARBA00023136"/>
    </source>
</evidence>
<feature type="domain" description="Major facilitator superfamily (MFS) profile" evidence="6">
    <location>
        <begin position="212"/>
        <end position="393"/>
    </location>
</feature>
<proteinExistence type="predicted"/>
<feature type="transmembrane region" description="Helical" evidence="5">
    <location>
        <begin position="55"/>
        <end position="75"/>
    </location>
</feature>
<evidence type="ECO:0000259" key="6">
    <source>
        <dbReference type="PROSITE" id="PS50850"/>
    </source>
</evidence>
<dbReference type="PANTHER" id="PTHR23514">
    <property type="entry name" value="BYPASS OF STOP CODON PROTEIN 6"/>
    <property type="match status" value="1"/>
</dbReference>
<dbReference type="Gene3D" id="1.20.1250.20">
    <property type="entry name" value="MFS general substrate transporter like domains"/>
    <property type="match status" value="2"/>
</dbReference>
<dbReference type="InterPro" id="IPR020846">
    <property type="entry name" value="MFS_dom"/>
</dbReference>
<feature type="transmembrane region" description="Helical" evidence="5">
    <location>
        <begin position="334"/>
        <end position="355"/>
    </location>
</feature>
<feature type="transmembrane region" description="Helical" evidence="5">
    <location>
        <begin position="140"/>
        <end position="163"/>
    </location>
</feature>
<dbReference type="PANTHER" id="PTHR23514:SF13">
    <property type="entry name" value="INNER MEMBRANE PROTEIN YBJJ"/>
    <property type="match status" value="1"/>
</dbReference>
<accession>A0AAE2ZTB3</accession>
<dbReference type="GO" id="GO:0016020">
    <property type="term" value="C:membrane"/>
    <property type="evidence" value="ECO:0007669"/>
    <property type="project" value="UniProtKB-SubCell"/>
</dbReference>
<dbReference type="EMBL" id="JAICBX010000005">
    <property type="protein sequence ID" value="MBW8640168.1"/>
    <property type="molecule type" value="Genomic_DNA"/>
</dbReference>
<evidence type="ECO:0000256" key="2">
    <source>
        <dbReference type="ARBA" id="ARBA00022692"/>
    </source>
</evidence>
<dbReference type="Proteomes" id="UP001196509">
    <property type="component" value="Unassembled WGS sequence"/>
</dbReference>
<dbReference type="InterPro" id="IPR036259">
    <property type="entry name" value="MFS_trans_sf"/>
</dbReference>